<dbReference type="RefSeq" id="WP_117316086.1">
    <property type="nucleotide sequence ID" value="NZ_QQSW01000005.1"/>
</dbReference>
<protein>
    <submittedName>
        <fullName evidence="1">Uncharacterized protein DUF2452</fullName>
    </submittedName>
</protein>
<evidence type="ECO:0000313" key="1">
    <source>
        <dbReference type="EMBL" id="TCO75829.1"/>
    </source>
</evidence>
<dbReference type="InterPro" id="IPR019534">
    <property type="entry name" value="DUF2452"/>
</dbReference>
<proteinExistence type="predicted"/>
<dbReference type="Pfam" id="PF10504">
    <property type="entry name" value="DUF2452"/>
    <property type="match status" value="1"/>
</dbReference>
<organism evidence="1 2">
    <name type="scientific">Chromatocurvus halotolerans</name>
    <dbReference type="NCBI Taxonomy" id="1132028"/>
    <lineage>
        <taxon>Bacteria</taxon>
        <taxon>Pseudomonadati</taxon>
        <taxon>Pseudomonadota</taxon>
        <taxon>Gammaproteobacteria</taxon>
        <taxon>Cellvibrionales</taxon>
        <taxon>Halieaceae</taxon>
        <taxon>Chromatocurvus</taxon>
    </lineage>
</organism>
<name>A0A4R2KX00_9GAMM</name>
<comment type="caution">
    <text evidence="1">The sequence shown here is derived from an EMBL/GenBank/DDBJ whole genome shotgun (WGS) entry which is preliminary data.</text>
</comment>
<sequence>MKHANPQGKGLVPALQAWNDTRPARATSPRPVQSLLADFCASSLVLAARFEFRPVPGNRYHLYKCGDIWRLSLIAPQEWGSRQPGIHIARCDLRRDMTWSLVAAEGLAESPEVVEALERHMEAFLAAVNTEEPLTDTLPFHVSELPFYPRLMASALARSLRDNLQVNGLDAASGRTLLTATESPARLLDILPPQAASS</sequence>
<reference evidence="1 2" key="1">
    <citation type="submission" date="2019-03" db="EMBL/GenBank/DDBJ databases">
        <title>Genomic Encyclopedia of Type Strains, Phase IV (KMG-IV): sequencing the most valuable type-strain genomes for metagenomic binning, comparative biology and taxonomic classification.</title>
        <authorList>
            <person name="Goeker M."/>
        </authorList>
    </citation>
    <scope>NUCLEOTIDE SEQUENCE [LARGE SCALE GENOMIC DNA]</scope>
    <source>
        <strain evidence="1 2">DSM 23344</strain>
    </source>
</reference>
<keyword evidence="2" id="KW-1185">Reference proteome</keyword>
<accession>A0A4R2KX00</accession>
<dbReference type="EMBL" id="SLWX01000006">
    <property type="protein sequence ID" value="TCO75829.1"/>
    <property type="molecule type" value="Genomic_DNA"/>
</dbReference>
<dbReference type="Proteomes" id="UP000294980">
    <property type="component" value="Unassembled WGS sequence"/>
</dbReference>
<evidence type="ECO:0000313" key="2">
    <source>
        <dbReference type="Proteomes" id="UP000294980"/>
    </source>
</evidence>
<gene>
    <name evidence="1" type="ORF">EV688_10619</name>
</gene>
<dbReference type="AlphaFoldDB" id="A0A4R2KX00"/>
<dbReference type="OrthoDB" id="662061at2"/>